<dbReference type="InterPro" id="IPR037401">
    <property type="entry name" value="SnoaL-like"/>
</dbReference>
<reference evidence="2" key="1">
    <citation type="journal article" date="2021" name="mSystems">
        <title>Bacteria and Archaea Synergistically Convert Glycine Betaine to Biogenic Methane in the Formosa Cold Seep of the South China Sea.</title>
        <authorList>
            <person name="Li L."/>
            <person name="Zhang W."/>
            <person name="Zhang S."/>
            <person name="Song L."/>
            <person name="Sun Q."/>
            <person name="Zhang H."/>
            <person name="Xiang H."/>
            <person name="Dong X."/>
        </authorList>
    </citation>
    <scope>NUCLEOTIDE SEQUENCE</scope>
    <source>
        <strain evidence="2">ZWT</strain>
    </source>
</reference>
<dbReference type="SUPFAM" id="SSF54427">
    <property type="entry name" value="NTF2-like"/>
    <property type="match status" value="2"/>
</dbReference>
<comment type="caution">
    <text evidence="2">The sequence shown here is derived from an EMBL/GenBank/DDBJ whole genome shotgun (WGS) entry which is preliminary data.</text>
</comment>
<keyword evidence="3" id="KW-1185">Reference proteome</keyword>
<name>A0A9J6NXL5_9CLOT</name>
<evidence type="ECO:0000313" key="3">
    <source>
        <dbReference type="Proteomes" id="UP001056429"/>
    </source>
</evidence>
<dbReference type="InterPro" id="IPR032710">
    <property type="entry name" value="NTF2-like_dom_sf"/>
</dbReference>
<sequence length="391" mass="45904">MERYKNINSVNEVNDILGGFQDLYKEKDMTKVDDYVNEVFSSKEGLVVFGSSMEQWCFNTDDIKTLIKSHLANENNYWKDINFKFEEAKVFANENVAWVVSIGIIKNIISEDKHIEDTIEKVKEILGGENKCKINALKTASNMANTLRQIEQGENYIWPFRFTCVLIKENDTWKFHQMQFSFDSESWPYRLNDETYDKRIFEMPKTNSNKEYEEVRKTLQVFQDGYTKRDVNYVDEYMKEVFLLNEDLVVIGTDADELCLGVEAARGIVESDWKYWGDFKFNVDNALISVNGDIAYFTTKAFLKRIASDQKILEWVNDSNEYTFNSEESPKQKLLTALYGTIDYIYHMEKGETIIIPMRFSGVLVKKEGKWLIQHLQYSDYNEGMPEVRKF</sequence>
<accession>A0A9J6NXL5</accession>
<dbReference type="Proteomes" id="UP001056429">
    <property type="component" value="Unassembled WGS sequence"/>
</dbReference>
<proteinExistence type="predicted"/>
<feature type="domain" description="SnoaL-like" evidence="1">
    <location>
        <begin position="216"/>
        <end position="301"/>
    </location>
</feature>
<protein>
    <submittedName>
        <fullName evidence="2">Nuclear transport factor 2 family protein</fullName>
    </submittedName>
</protein>
<evidence type="ECO:0000259" key="1">
    <source>
        <dbReference type="Pfam" id="PF13474"/>
    </source>
</evidence>
<dbReference type="Gene3D" id="3.10.450.50">
    <property type="match status" value="1"/>
</dbReference>
<evidence type="ECO:0000313" key="2">
    <source>
        <dbReference type="EMBL" id="MCM1989003.1"/>
    </source>
</evidence>
<gene>
    <name evidence="2" type="ORF">KDK92_04560</name>
</gene>
<organism evidence="2 3">
    <name type="scientific">Oceanirhabdus seepicola</name>
    <dbReference type="NCBI Taxonomy" id="2828781"/>
    <lineage>
        <taxon>Bacteria</taxon>
        <taxon>Bacillati</taxon>
        <taxon>Bacillota</taxon>
        <taxon>Clostridia</taxon>
        <taxon>Eubacteriales</taxon>
        <taxon>Clostridiaceae</taxon>
        <taxon>Oceanirhabdus</taxon>
    </lineage>
</organism>
<dbReference type="AlphaFoldDB" id="A0A9J6NXL5"/>
<dbReference type="RefSeq" id="WP_250857869.1">
    <property type="nucleotide sequence ID" value="NZ_JAGSOJ010000001.1"/>
</dbReference>
<dbReference type="EMBL" id="JAGSOJ010000001">
    <property type="protein sequence ID" value="MCM1989003.1"/>
    <property type="molecule type" value="Genomic_DNA"/>
</dbReference>
<reference evidence="2" key="2">
    <citation type="submission" date="2021-04" db="EMBL/GenBank/DDBJ databases">
        <authorList>
            <person name="Dong X."/>
        </authorList>
    </citation>
    <scope>NUCLEOTIDE SEQUENCE</scope>
    <source>
        <strain evidence="2">ZWT</strain>
    </source>
</reference>
<dbReference type="Pfam" id="PF13474">
    <property type="entry name" value="SnoaL_3"/>
    <property type="match status" value="1"/>
</dbReference>